<protein>
    <recommendedName>
        <fullName evidence="1">Metallo-beta-lactamase domain-containing protein</fullName>
    </recommendedName>
</protein>
<dbReference type="Pfam" id="PF00753">
    <property type="entry name" value="Lactamase_B"/>
    <property type="match status" value="1"/>
</dbReference>
<dbReference type="PANTHER" id="PTHR30619:SF1">
    <property type="entry name" value="RECOMBINATION PROTEIN 2"/>
    <property type="match status" value="1"/>
</dbReference>
<evidence type="ECO:0000313" key="3">
    <source>
        <dbReference type="Proteomes" id="UP000077752"/>
    </source>
</evidence>
<dbReference type="EMBL" id="LUCV01000006">
    <property type="protein sequence ID" value="OAI94403.1"/>
    <property type="molecule type" value="Genomic_DNA"/>
</dbReference>
<dbReference type="InterPro" id="IPR052159">
    <property type="entry name" value="Competence_DNA_uptake"/>
</dbReference>
<evidence type="ECO:0000259" key="1">
    <source>
        <dbReference type="Pfam" id="PF00753"/>
    </source>
</evidence>
<evidence type="ECO:0000313" key="2">
    <source>
        <dbReference type="EMBL" id="OAI94403.1"/>
    </source>
</evidence>
<dbReference type="Gene3D" id="3.60.15.10">
    <property type="entry name" value="Ribonuclease Z/Hydroxyacylglutathione hydrolase-like"/>
    <property type="match status" value="1"/>
</dbReference>
<dbReference type="Proteomes" id="UP000077752">
    <property type="component" value="Unassembled WGS sequence"/>
</dbReference>
<name>A0A177STY8_PSEPU</name>
<feature type="domain" description="Metallo-beta-lactamase" evidence="1">
    <location>
        <begin position="69"/>
        <end position="148"/>
    </location>
</feature>
<gene>
    <name evidence="2" type="ORF">AYO28_09160</name>
</gene>
<dbReference type="InterPro" id="IPR001279">
    <property type="entry name" value="Metallo-B-lactamas"/>
</dbReference>
<dbReference type="SUPFAM" id="SSF56281">
    <property type="entry name" value="Metallo-hydrolase/oxidoreductase"/>
    <property type="match status" value="1"/>
</dbReference>
<dbReference type="AlphaFoldDB" id="A0A177STY8"/>
<sequence length="511" mass="55760">MDISDEDKERLARQLQLNGFVAGGLFTPMTDSTDMDTGMEEEALVHSGPGRAIDTVNVPVPLRILFIDIGQGNATLVIGPGNESILIDCGSVTEDAIADELVINATKAINGYLEKENHLDYLIISHPDKDHVNKVEKVLRGFSIGKVLCGGRNVSNYSGSGKGDLAGFLKEIDIKLVDCLINEGALYSEAPNLPADQRLVQTRTPGFDVFIVCANAPVASGSTISTFLELNSAKPGTEANCSSVVVCIRYKDPTYDGGTYDQVLVCADATFSTEYQILAKSGWAGHLQSFLLSGGHHGSADSFSPRFLREVNASFVHFSANMHGRFRHPTWEVVQRILTHCPNVKTTTCELHEIVIGCTMADKPSSHSCNLIEAPTLIMSLLETMDKDKKNGATVLAEYVKSHTVTPFSPVWLQDVSVEIVEYVAHGRNPRIIFRNQLPSTYHGKVLDTMLEEQRLRAGLTFTDARDSVVYWDSNPTHFGLISSLLGANTGVHWELSLHGDGHTAPDITKY</sequence>
<proteinExistence type="predicted"/>
<dbReference type="PANTHER" id="PTHR30619">
    <property type="entry name" value="DNA INTERNALIZATION/COMPETENCE PROTEIN COMEC/REC2"/>
    <property type="match status" value="1"/>
</dbReference>
<dbReference type="RefSeq" id="WP_064301690.1">
    <property type="nucleotide sequence ID" value="NZ_LUCV01000006.1"/>
</dbReference>
<organism evidence="2 3">
    <name type="scientific">Pseudomonas putida</name>
    <name type="common">Arthrobacter siderocapsulatus</name>
    <dbReference type="NCBI Taxonomy" id="303"/>
    <lineage>
        <taxon>Bacteria</taxon>
        <taxon>Pseudomonadati</taxon>
        <taxon>Pseudomonadota</taxon>
        <taxon>Gammaproteobacteria</taxon>
        <taxon>Pseudomonadales</taxon>
        <taxon>Pseudomonadaceae</taxon>
        <taxon>Pseudomonas</taxon>
    </lineage>
</organism>
<accession>A0A177STY8</accession>
<reference evidence="2 3" key="1">
    <citation type="submission" date="2016-03" db="EMBL/GenBank/DDBJ databases">
        <title>Draft Genome Assembly of Pseudomonas putida strain CBF10-2.</title>
        <authorList>
            <person name="Iyer R.S."/>
            <person name="Damania A."/>
        </authorList>
    </citation>
    <scope>NUCLEOTIDE SEQUENCE [LARGE SCALE GENOMIC DNA]</scope>
    <source>
        <strain evidence="2 3">CBF10-2</strain>
    </source>
</reference>
<dbReference type="InterPro" id="IPR036866">
    <property type="entry name" value="RibonucZ/Hydroxyglut_hydro"/>
</dbReference>
<comment type="caution">
    <text evidence="2">The sequence shown here is derived from an EMBL/GenBank/DDBJ whole genome shotgun (WGS) entry which is preliminary data.</text>
</comment>